<proteinExistence type="predicted"/>
<dbReference type="InterPro" id="IPR036388">
    <property type="entry name" value="WH-like_DNA-bd_sf"/>
</dbReference>
<dbReference type="InterPro" id="IPR003150">
    <property type="entry name" value="DNA-bd_RFX"/>
</dbReference>
<keyword evidence="5" id="KW-1185">Reference proteome</keyword>
<feature type="domain" description="RFX-type winged-helix" evidence="3">
    <location>
        <begin position="118"/>
        <end position="193"/>
    </location>
</feature>
<dbReference type="Pfam" id="PF02257">
    <property type="entry name" value="RFX_DNA_binding"/>
    <property type="match status" value="1"/>
</dbReference>
<evidence type="ECO:0000313" key="4">
    <source>
        <dbReference type="EMBL" id="KAK9729104.1"/>
    </source>
</evidence>
<dbReference type="PROSITE" id="PS51526">
    <property type="entry name" value="RFX_DBD"/>
    <property type="match status" value="1"/>
</dbReference>
<dbReference type="Gene3D" id="6.10.140.1290">
    <property type="match status" value="1"/>
</dbReference>
<feature type="region of interest" description="Disordered" evidence="2">
    <location>
        <begin position="479"/>
        <end position="523"/>
    </location>
</feature>
<evidence type="ECO:0000256" key="1">
    <source>
        <dbReference type="ARBA" id="ARBA00023125"/>
    </source>
</evidence>
<dbReference type="Gene3D" id="1.10.10.10">
    <property type="entry name" value="Winged helix-like DNA-binding domain superfamily/Winged helix DNA-binding domain"/>
    <property type="match status" value="1"/>
</dbReference>
<gene>
    <name evidence="4" type="ORF">QE152_g16059</name>
</gene>
<dbReference type="EMBL" id="JASPKY010000163">
    <property type="protein sequence ID" value="KAK9729104.1"/>
    <property type="molecule type" value="Genomic_DNA"/>
</dbReference>
<protein>
    <submittedName>
        <fullName evidence="4">RFX DNA-binding domain</fullName>
    </submittedName>
</protein>
<dbReference type="SUPFAM" id="SSF46785">
    <property type="entry name" value="Winged helix' DNA-binding domain"/>
    <property type="match status" value="1"/>
</dbReference>
<dbReference type="AlphaFoldDB" id="A0AAW1L789"/>
<dbReference type="PANTHER" id="PTHR12619">
    <property type="entry name" value="RFX TRANSCRIPTION FACTOR FAMILY"/>
    <property type="match status" value="1"/>
</dbReference>
<dbReference type="Proteomes" id="UP001458880">
    <property type="component" value="Unassembled WGS sequence"/>
</dbReference>
<reference evidence="4 5" key="1">
    <citation type="journal article" date="2024" name="BMC Genomics">
        <title>De novo assembly and annotation of Popillia japonica's genome with initial clues to its potential as an invasive pest.</title>
        <authorList>
            <person name="Cucini C."/>
            <person name="Boschi S."/>
            <person name="Funari R."/>
            <person name="Cardaioli E."/>
            <person name="Iannotti N."/>
            <person name="Marturano G."/>
            <person name="Paoli F."/>
            <person name="Bruttini M."/>
            <person name="Carapelli A."/>
            <person name="Frati F."/>
            <person name="Nardi F."/>
        </authorList>
    </citation>
    <scope>NUCLEOTIDE SEQUENCE [LARGE SCALE GENOMIC DNA]</scope>
    <source>
        <strain evidence="4">DMR45628</strain>
    </source>
</reference>
<evidence type="ECO:0000313" key="5">
    <source>
        <dbReference type="Proteomes" id="UP001458880"/>
    </source>
</evidence>
<organism evidence="4 5">
    <name type="scientific">Popillia japonica</name>
    <name type="common">Japanese beetle</name>
    <dbReference type="NCBI Taxonomy" id="7064"/>
    <lineage>
        <taxon>Eukaryota</taxon>
        <taxon>Metazoa</taxon>
        <taxon>Ecdysozoa</taxon>
        <taxon>Arthropoda</taxon>
        <taxon>Hexapoda</taxon>
        <taxon>Insecta</taxon>
        <taxon>Pterygota</taxon>
        <taxon>Neoptera</taxon>
        <taxon>Endopterygota</taxon>
        <taxon>Coleoptera</taxon>
        <taxon>Polyphaga</taxon>
        <taxon>Scarabaeiformia</taxon>
        <taxon>Scarabaeidae</taxon>
        <taxon>Rutelinae</taxon>
        <taxon>Popillia</taxon>
    </lineage>
</organism>
<feature type="compositionally biased region" description="Polar residues" evidence="2">
    <location>
        <begin position="327"/>
        <end position="337"/>
    </location>
</feature>
<dbReference type="FunFam" id="1.10.10.10:FF:000422">
    <property type="entry name" value="DNA-binding protein RFX7"/>
    <property type="match status" value="1"/>
</dbReference>
<evidence type="ECO:0000256" key="2">
    <source>
        <dbReference type="SAM" id="MobiDB-lite"/>
    </source>
</evidence>
<dbReference type="PANTHER" id="PTHR12619:SF21">
    <property type="entry name" value="RFX-TYPE WINGED-HELIX DOMAIN-CONTAINING PROTEIN"/>
    <property type="match status" value="1"/>
</dbReference>
<dbReference type="InterPro" id="IPR036390">
    <property type="entry name" value="WH_DNA-bd_sf"/>
</dbReference>
<feature type="compositionally biased region" description="Polar residues" evidence="2">
    <location>
        <begin position="479"/>
        <end position="488"/>
    </location>
</feature>
<name>A0AAW1L789_POPJA</name>
<feature type="region of interest" description="Disordered" evidence="2">
    <location>
        <begin position="296"/>
        <end position="337"/>
    </location>
</feature>
<accession>A0AAW1L789</accession>
<dbReference type="GO" id="GO:0000978">
    <property type="term" value="F:RNA polymerase II cis-regulatory region sequence-specific DNA binding"/>
    <property type="evidence" value="ECO:0007669"/>
    <property type="project" value="TreeGrafter"/>
</dbReference>
<comment type="caution">
    <text evidence="4">The sequence shown here is derived from an EMBL/GenBank/DDBJ whole genome shotgun (WGS) entry which is preliminary data.</text>
</comment>
<keyword evidence="1 4" id="KW-0238">DNA-binding</keyword>
<dbReference type="GO" id="GO:0000981">
    <property type="term" value="F:DNA-binding transcription factor activity, RNA polymerase II-specific"/>
    <property type="evidence" value="ECO:0007669"/>
    <property type="project" value="TreeGrafter"/>
</dbReference>
<dbReference type="InterPro" id="IPR039779">
    <property type="entry name" value="RFX-like"/>
</dbReference>
<feature type="compositionally biased region" description="Polar residues" evidence="2">
    <location>
        <begin position="666"/>
        <end position="698"/>
    </location>
</feature>
<evidence type="ECO:0000259" key="3">
    <source>
        <dbReference type="PROSITE" id="PS51526"/>
    </source>
</evidence>
<feature type="region of interest" description="Disordered" evidence="2">
    <location>
        <begin position="647"/>
        <end position="712"/>
    </location>
</feature>
<sequence>MDQPPWTLKQQQSVATELERGDELLNNGNCDNLLETADINFNNSVNKCDRKLMENDLEAAISEKSKIKIQNILNEVNTLIPIEKLLLYLKLPSESANNVDPLRQPLNPLGSRTEITQTIMWIKTHLEEDPEISLQKKGVYDEYSAFCENKNIKPLSTADFGKVMKQVYPKVRPRRLGTRGNSQYCYSGLRKRIKLATPFLPDLSHKPLSSESTVSTMPDLHAAAWYIIKEWSENKLGSKFQSLCYLAHYLVKNHSIGVGSSAASVITSFIQNQHKGDMTSNISSNRHRETIRKIQQKYEGNQKRKMQMSQSKSEQKYRSKKAKLQQPIPTVASTDTKSTSASPLMAVTVTSTTSICERKTSPPQGLKPVCDKSLDFTNLHTLPDFSSFQRPCGGSGDRAPEVAVTATVTTTTSDQCNVSLTANTTPIGKVAIPRLTNKQQLHQQQQSPVLLQSPLRTAKNTKYKHIQPKPEQCDIATYNPQQSPSTTVGGAAEPRSQDINVGKSKRTIKKEEQNCAPSLDDDHTSELFTRERLISISNVDKDALDDYLGTNNSQENEELMSYFDQDNHEQNNPDQDTQESSKDKKLSQLRLLLEQNCPAMYPGVPENANVRSNTGSFVKITKHNQQDAIGLIPNVHVNTSARRRVSFDTHTHDDIPPSPNTRRKNFSFTPISPGSHSPTGRQSKCSSTNASPFVSPRNTPIPRARGNSHPYLINSSISVRKQFSLSKKSKHELELTIDHNNIKELSKNQVNLPMSAPPSPKTNLLQNLLNSGPKFNYTPNYCSQSGVQTIDQLSPEVSTLLSRNIQSNPEQSTHRSQSVPLNVDPVFNHASFTNQTTINEFNEIDTFPDTNHINVNKIIDTIDQTNLEPFLEETKLISQNDYIDEAINIQMDAENFCQTENLPNLRERIQNLATDATGMAFLRCNPSRSVPSTPVPHLKANIDSIKQEINYSSRSYPSTPLANESFKYNQTQDYLLNGQPIKEKIVNDVNVEMNFLGTMIEKNEMVFDATEVFNDANLNLIPSEHKTNFSFGQIGDENNYGAKQNDPILNQEGDIENDYFRNDINGT</sequence>